<gene>
    <name evidence="3" type="ORF">NQ314_003532</name>
</gene>
<feature type="domain" description="MADF" evidence="2">
    <location>
        <begin position="8"/>
        <end position="100"/>
    </location>
</feature>
<protein>
    <recommendedName>
        <fullName evidence="2">MADF domain-containing protein</fullName>
    </recommendedName>
</protein>
<feature type="region of interest" description="Disordered" evidence="1">
    <location>
        <begin position="246"/>
        <end position="274"/>
    </location>
</feature>
<dbReference type="AlphaFoldDB" id="A0AAV8ZLW4"/>
<keyword evidence="4" id="KW-1185">Reference proteome</keyword>
<dbReference type="PANTHER" id="PTHR21505">
    <property type="entry name" value="MADF DOMAIN-CONTAINING PROTEIN-RELATED"/>
    <property type="match status" value="1"/>
</dbReference>
<dbReference type="Pfam" id="PF10545">
    <property type="entry name" value="MADF_DNA_bdg"/>
    <property type="match status" value="1"/>
</dbReference>
<name>A0AAV8ZLW4_9CUCU</name>
<reference evidence="3" key="1">
    <citation type="journal article" date="2023" name="Insect Mol. Biol.">
        <title>Genome sequencing provides insights into the evolution of gene families encoding plant cell wall-degrading enzymes in longhorned beetles.</title>
        <authorList>
            <person name="Shin N.R."/>
            <person name="Okamura Y."/>
            <person name="Kirsch R."/>
            <person name="Pauchet Y."/>
        </authorList>
    </citation>
    <scope>NUCLEOTIDE SEQUENCE</scope>
    <source>
        <strain evidence="3">RBIC_L_NR</strain>
    </source>
</reference>
<evidence type="ECO:0000313" key="3">
    <source>
        <dbReference type="EMBL" id="KAJ8966434.1"/>
    </source>
</evidence>
<feature type="compositionally biased region" description="Low complexity" evidence="1">
    <location>
        <begin position="249"/>
        <end position="265"/>
    </location>
</feature>
<proteinExistence type="predicted"/>
<dbReference type="Proteomes" id="UP001162156">
    <property type="component" value="Unassembled WGS sequence"/>
</dbReference>
<dbReference type="EMBL" id="JANEYF010001009">
    <property type="protein sequence ID" value="KAJ8966434.1"/>
    <property type="molecule type" value="Genomic_DNA"/>
</dbReference>
<dbReference type="InterPro" id="IPR006578">
    <property type="entry name" value="MADF-dom"/>
</dbReference>
<accession>A0AAV8ZLW4</accession>
<dbReference type="PROSITE" id="PS51029">
    <property type="entry name" value="MADF"/>
    <property type="match status" value="1"/>
</dbReference>
<evidence type="ECO:0000256" key="1">
    <source>
        <dbReference type="SAM" id="MobiDB-lite"/>
    </source>
</evidence>
<dbReference type="PANTHER" id="PTHR21505:SF8">
    <property type="entry name" value="DPT-YFP REPRESSOR BY OVEREXPRESSION, ISOFORM D-RELATED"/>
    <property type="match status" value="1"/>
</dbReference>
<dbReference type="SMART" id="SM00595">
    <property type="entry name" value="MADF"/>
    <property type="match status" value="1"/>
</dbReference>
<evidence type="ECO:0000313" key="4">
    <source>
        <dbReference type="Proteomes" id="UP001162156"/>
    </source>
</evidence>
<sequence>MSSDQTLSFIEDYRSHSALWDIVDKDYTNKMKGNDAYTVLARKYNMTVKGAKNKIKSLLSYFSKEHQKVTEKKSGAGAEDKYDFPWFAYKSMLFISDSVTPRQTKESLTPRENIGSDEGNNSQVDIELHGTSEESNDSQRCSASQNNFTRPPIRTKRNIKRKCDEHDKKEEEAFHFLKVAANELSAKDEFTIFGQMIASQIRKLNKRNQAIAKNRIQNFIFELEMEEMNSPSSSNENSAVQSHDVNYFSSSPSASSVQSSAPASSDYLQPPTPRYQNAAHQDLQQYLLYDLDMNNN</sequence>
<organism evidence="3 4">
    <name type="scientific">Rhamnusium bicolor</name>
    <dbReference type="NCBI Taxonomy" id="1586634"/>
    <lineage>
        <taxon>Eukaryota</taxon>
        <taxon>Metazoa</taxon>
        <taxon>Ecdysozoa</taxon>
        <taxon>Arthropoda</taxon>
        <taxon>Hexapoda</taxon>
        <taxon>Insecta</taxon>
        <taxon>Pterygota</taxon>
        <taxon>Neoptera</taxon>
        <taxon>Endopterygota</taxon>
        <taxon>Coleoptera</taxon>
        <taxon>Polyphaga</taxon>
        <taxon>Cucujiformia</taxon>
        <taxon>Chrysomeloidea</taxon>
        <taxon>Cerambycidae</taxon>
        <taxon>Lepturinae</taxon>
        <taxon>Rhagiini</taxon>
        <taxon>Rhamnusium</taxon>
    </lineage>
</organism>
<evidence type="ECO:0000259" key="2">
    <source>
        <dbReference type="PROSITE" id="PS51029"/>
    </source>
</evidence>
<comment type="caution">
    <text evidence="3">The sequence shown here is derived from an EMBL/GenBank/DDBJ whole genome shotgun (WGS) entry which is preliminary data.</text>
</comment>
<feature type="region of interest" description="Disordered" evidence="1">
    <location>
        <begin position="101"/>
        <end position="151"/>
    </location>
</feature>
<feature type="compositionally biased region" description="Polar residues" evidence="1">
    <location>
        <begin position="138"/>
        <end position="149"/>
    </location>
</feature>